<protein>
    <submittedName>
        <fullName evidence="2">Uncharacterized protein</fullName>
    </submittedName>
</protein>
<evidence type="ECO:0000313" key="2">
    <source>
        <dbReference type="EMBL" id="ADD45648.1"/>
    </source>
</evidence>
<keyword evidence="3" id="KW-1185">Reference proteome</keyword>
<reference evidence="2 3" key="1">
    <citation type="journal article" date="2009" name="Stand. Genomic Sci.">
        <title>Complete genome sequence of Stackebrandtia nassauensis type strain (LLR-40K-21).</title>
        <authorList>
            <person name="Munk C."/>
            <person name="Lapidus A."/>
            <person name="Copeland A."/>
            <person name="Jando M."/>
            <person name="Mayilraj S."/>
            <person name="Glavina Del Rio T."/>
            <person name="Nolan M."/>
            <person name="Chen F."/>
            <person name="Lucas S."/>
            <person name="Tice H."/>
            <person name="Cheng J.F."/>
            <person name="Han C."/>
            <person name="Detter J.C."/>
            <person name="Bruce D."/>
            <person name="Goodwin L."/>
            <person name="Chain P."/>
            <person name="Pitluck S."/>
            <person name="Goker M."/>
            <person name="Ovchinikova G."/>
            <person name="Pati A."/>
            <person name="Ivanova N."/>
            <person name="Mavromatis K."/>
            <person name="Chen A."/>
            <person name="Palaniappan K."/>
            <person name="Land M."/>
            <person name="Hauser L."/>
            <person name="Chang Y.J."/>
            <person name="Jeffries C.D."/>
            <person name="Bristow J."/>
            <person name="Eisen J.A."/>
            <person name="Markowitz V."/>
            <person name="Hugenholtz P."/>
            <person name="Kyrpides N.C."/>
            <person name="Klenk H.P."/>
        </authorList>
    </citation>
    <scope>NUCLEOTIDE SEQUENCE [LARGE SCALE GENOMIC DNA]</scope>
    <source>
        <strain evidence="3">DSM 44728 / CIP 108903 / NRRL B-16338 / NBRC 102104 / LLR-40K-21</strain>
    </source>
</reference>
<dbReference type="EMBL" id="CP001778">
    <property type="protein sequence ID" value="ADD45648.1"/>
    <property type="molecule type" value="Genomic_DNA"/>
</dbReference>
<dbReference type="Proteomes" id="UP000000844">
    <property type="component" value="Chromosome"/>
</dbReference>
<dbReference type="InterPro" id="IPR022062">
    <property type="entry name" value="DUF3618"/>
</dbReference>
<dbReference type="KEGG" id="sna:Snas_6023"/>
<accession>D3Q168</accession>
<gene>
    <name evidence="2" type="ordered locus">Snas_6023</name>
</gene>
<dbReference type="Pfam" id="PF12277">
    <property type="entry name" value="DUF3618"/>
    <property type="match status" value="1"/>
</dbReference>
<dbReference type="OrthoDB" id="3218417at2"/>
<organism evidence="2 3">
    <name type="scientific">Stackebrandtia nassauensis (strain DSM 44728 / CIP 108903 / NRRL B-16338 / NBRC 102104 / LLR-40K-21)</name>
    <dbReference type="NCBI Taxonomy" id="446470"/>
    <lineage>
        <taxon>Bacteria</taxon>
        <taxon>Bacillati</taxon>
        <taxon>Actinomycetota</taxon>
        <taxon>Actinomycetes</taxon>
        <taxon>Glycomycetales</taxon>
        <taxon>Glycomycetaceae</taxon>
        <taxon>Stackebrandtia</taxon>
    </lineage>
</organism>
<proteinExistence type="predicted"/>
<name>D3Q168_STANL</name>
<feature type="compositionally biased region" description="Basic and acidic residues" evidence="1">
    <location>
        <begin position="79"/>
        <end position="93"/>
    </location>
</feature>
<evidence type="ECO:0000256" key="1">
    <source>
        <dbReference type="SAM" id="MobiDB-lite"/>
    </source>
</evidence>
<dbReference type="HOGENOM" id="CLU_2398170_0_0_11"/>
<feature type="region of interest" description="Disordered" evidence="1">
    <location>
        <begin position="61"/>
        <end position="93"/>
    </location>
</feature>
<dbReference type="AlphaFoldDB" id="D3Q168"/>
<sequence length="93" mass="10915">MVETPDRIRSDIESTRAELTHDVNRLADRVSPRRIARRRWHVLRDKLSLLYQELTGRIRTKPRKRVRGRQGDGSVVASRPDRGGEERTLPHRP</sequence>
<dbReference type="STRING" id="446470.Snas_6023"/>
<dbReference type="RefSeq" id="WP_013021219.1">
    <property type="nucleotide sequence ID" value="NC_013947.1"/>
</dbReference>
<evidence type="ECO:0000313" key="3">
    <source>
        <dbReference type="Proteomes" id="UP000000844"/>
    </source>
</evidence>